<dbReference type="Proteomes" id="UP000728032">
    <property type="component" value="Unassembled WGS sequence"/>
</dbReference>
<proteinExistence type="predicted"/>
<evidence type="ECO:0000313" key="2">
    <source>
        <dbReference type="EMBL" id="CAD7665397.1"/>
    </source>
</evidence>
<dbReference type="AlphaFoldDB" id="A0A7R9MTF0"/>
<gene>
    <name evidence="2" type="ORF">ONB1V03_LOCUS21954</name>
</gene>
<evidence type="ECO:0000313" key="3">
    <source>
        <dbReference type="Proteomes" id="UP000728032"/>
    </source>
</evidence>
<accession>A0A7R9MTF0</accession>
<feature type="non-terminal residue" evidence="2">
    <location>
        <position position="200"/>
    </location>
</feature>
<feature type="compositionally biased region" description="Basic and acidic residues" evidence="1">
    <location>
        <begin position="94"/>
        <end position="116"/>
    </location>
</feature>
<dbReference type="EMBL" id="CAJPVJ010045739">
    <property type="protein sequence ID" value="CAG2182533.1"/>
    <property type="molecule type" value="Genomic_DNA"/>
</dbReference>
<name>A0A7R9MTF0_9ACAR</name>
<reference evidence="2" key="1">
    <citation type="submission" date="2020-11" db="EMBL/GenBank/DDBJ databases">
        <authorList>
            <person name="Tran Van P."/>
        </authorList>
    </citation>
    <scope>NUCLEOTIDE SEQUENCE</scope>
</reference>
<sequence>TYTTTSLSHITDSTSVTNSFSNVQLSTGVQSPIPTATSTTSSLNLFSHIFPRIRGENITTTIASLGLINENKTNINTTLNTNSQPLESTNLDDSDTKSMTLREDLPQKEVESSRESDVRLNESHIHAMHTINAINSEPSKSSDHSVHSKTKQTSKGTTGLEIGLGGLGGLGGMSSLLSAHAGDGVITKCNSLLSKHKSNV</sequence>
<feature type="region of interest" description="Disordered" evidence="1">
    <location>
        <begin position="135"/>
        <end position="159"/>
    </location>
</feature>
<feature type="non-terminal residue" evidence="2">
    <location>
        <position position="1"/>
    </location>
</feature>
<organism evidence="2">
    <name type="scientific">Oppiella nova</name>
    <dbReference type="NCBI Taxonomy" id="334625"/>
    <lineage>
        <taxon>Eukaryota</taxon>
        <taxon>Metazoa</taxon>
        <taxon>Ecdysozoa</taxon>
        <taxon>Arthropoda</taxon>
        <taxon>Chelicerata</taxon>
        <taxon>Arachnida</taxon>
        <taxon>Acari</taxon>
        <taxon>Acariformes</taxon>
        <taxon>Sarcoptiformes</taxon>
        <taxon>Oribatida</taxon>
        <taxon>Brachypylina</taxon>
        <taxon>Oppioidea</taxon>
        <taxon>Oppiidae</taxon>
        <taxon>Oppiella</taxon>
    </lineage>
</organism>
<dbReference type="EMBL" id="OC960564">
    <property type="protein sequence ID" value="CAD7665397.1"/>
    <property type="molecule type" value="Genomic_DNA"/>
</dbReference>
<protein>
    <submittedName>
        <fullName evidence="2">Uncharacterized protein</fullName>
    </submittedName>
</protein>
<evidence type="ECO:0000256" key="1">
    <source>
        <dbReference type="SAM" id="MobiDB-lite"/>
    </source>
</evidence>
<keyword evidence="3" id="KW-1185">Reference proteome</keyword>
<feature type="region of interest" description="Disordered" evidence="1">
    <location>
        <begin position="78"/>
        <end position="116"/>
    </location>
</feature>